<dbReference type="SUPFAM" id="SSF48452">
    <property type="entry name" value="TPR-like"/>
    <property type="match status" value="3"/>
</dbReference>
<dbReference type="Gene3D" id="3.40.50.300">
    <property type="entry name" value="P-loop containing nucleotide triphosphate hydrolases"/>
    <property type="match status" value="1"/>
</dbReference>
<feature type="compositionally biased region" description="Polar residues" evidence="1">
    <location>
        <begin position="42"/>
        <end position="54"/>
    </location>
</feature>
<name>A0A4V2ZBP1_9ACTN</name>
<sequence length="868" mass="94211">MDPVSVVGALAGVAAVVIAVLQLRRTPRESLPAPVVPPPADTPSSRTPPSQAQAGMSHAPPDISDTPAADEQPEPPVVPVLRAPVGRLPQVRGREDLLQWLEQRLAEPDGAFHVLGGLGGVGKTTVALTLAERAQQAGRHVWWIAATDAQTVTSSLLALAGELGASAIEVEEARAGRRDPATVLWTRLEQRTGWLLVLDNADDPRALEVAAAPVRDATGWLRPTTSGLVVVTTRVVEQRVWGRYGRVHPLLCMSESDGARMLLDLAGDAGTLEQAGAVARRLGGLPLALSHAGNHLASPFSTERTFPDYLLALDDRFPALLSGDGAGTSITTTWEISLDALAGRGCGQARPLLRVLACLAPAVEIDIGLLDAALLGDLCRGEHNVRPGLEALRSMGLIQIRSPSSLVVHPLVAEASRTHVTPAITAVAVALVRGALSGRRHDAPSDWPAWQELMPHLRALLSIAPSALAELALTELTDLVSRACGALRASGYYAAATELATLSLRQADVLGAVHPRVLALRHQRGAAWASMARAVKAEAELAYVLRARAETLGAEHPDTLATRHEFGFALFEQGRYVEAHDCYEQTLATRTRVLGPDHPDTLTTWHEIGRVLAMRALLHEAEAVCRRVVEARARVLGPDHPDTLASRFHHIRAFSDLGDYATAERGYADLLEARTRVIGPDHHLTLRTRFNMLMMVALQGRTIEAALGMADLAAYQTKVLGPGHPDILLTRSNRAWMLRDIGQESEAEQELDTIMRTAPQVWGENHIYTLDIRYELARTWRVAGAHGRAEDELRDVLRRQTRTLGPRHPQTLATRYEIARVLEEQCLWDQACREYRAVLELYTATCGPDHPQALRAEEGHTRTSLHAR</sequence>
<dbReference type="SUPFAM" id="SSF52540">
    <property type="entry name" value="P-loop containing nucleoside triphosphate hydrolases"/>
    <property type="match status" value="1"/>
</dbReference>
<dbReference type="Pfam" id="PF13374">
    <property type="entry name" value="TPR_10"/>
    <property type="match status" value="4"/>
</dbReference>
<keyword evidence="3" id="KW-1185">Reference proteome</keyword>
<comment type="caution">
    <text evidence="2">The sequence shown here is derived from an EMBL/GenBank/DDBJ whole genome shotgun (WGS) entry which is preliminary data.</text>
</comment>
<reference evidence="2 3" key="1">
    <citation type="submission" date="2019-03" db="EMBL/GenBank/DDBJ databases">
        <title>Draft genome sequences of novel Actinobacteria.</title>
        <authorList>
            <person name="Sahin N."/>
            <person name="Ay H."/>
            <person name="Saygin H."/>
        </authorList>
    </citation>
    <scope>NUCLEOTIDE SEQUENCE [LARGE SCALE GENOMIC DNA]</scope>
    <source>
        <strain evidence="2 3">6K102</strain>
    </source>
</reference>
<evidence type="ECO:0000256" key="1">
    <source>
        <dbReference type="SAM" id="MobiDB-lite"/>
    </source>
</evidence>
<organism evidence="2 3">
    <name type="scientific">Nonomuraea mesophila</name>
    <dbReference type="NCBI Taxonomy" id="2530382"/>
    <lineage>
        <taxon>Bacteria</taxon>
        <taxon>Bacillati</taxon>
        <taxon>Actinomycetota</taxon>
        <taxon>Actinomycetes</taxon>
        <taxon>Streptosporangiales</taxon>
        <taxon>Streptosporangiaceae</taxon>
        <taxon>Nonomuraea</taxon>
    </lineage>
</organism>
<dbReference type="InterPro" id="IPR053137">
    <property type="entry name" value="NLR-like"/>
</dbReference>
<feature type="region of interest" description="Disordered" evidence="1">
    <location>
        <begin position="30"/>
        <end position="77"/>
    </location>
</feature>
<dbReference type="AlphaFoldDB" id="A0A4V2ZBP1"/>
<accession>A0A4V2ZBP1</accession>
<dbReference type="GO" id="GO:0043531">
    <property type="term" value="F:ADP binding"/>
    <property type="evidence" value="ECO:0007669"/>
    <property type="project" value="InterPro"/>
</dbReference>
<proteinExistence type="predicted"/>
<gene>
    <name evidence="2" type="ORF">E1295_05915</name>
</gene>
<evidence type="ECO:0000313" key="3">
    <source>
        <dbReference type="Proteomes" id="UP000295136"/>
    </source>
</evidence>
<dbReference type="InterPro" id="IPR011990">
    <property type="entry name" value="TPR-like_helical_dom_sf"/>
</dbReference>
<dbReference type="PANTHER" id="PTHR46082">
    <property type="entry name" value="ATP/GTP-BINDING PROTEIN-RELATED"/>
    <property type="match status" value="1"/>
</dbReference>
<dbReference type="EMBL" id="SMLD01000010">
    <property type="protein sequence ID" value="TDE58145.1"/>
    <property type="molecule type" value="Genomic_DNA"/>
</dbReference>
<dbReference type="Proteomes" id="UP000295136">
    <property type="component" value="Unassembled WGS sequence"/>
</dbReference>
<dbReference type="InterPro" id="IPR027417">
    <property type="entry name" value="P-loop_NTPase"/>
</dbReference>
<protein>
    <submittedName>
        <fullName evidence="2">Tetratricopeptide repeat protein</fullName>
    </submittedName>
</protein>
<dbReference type="Gene3D" id="1.25.40.10">
    <property type="entry name" value="Tetratricopeptide repeat domain"/>
    <property type="match status" value="3"/>
</dbReference>
<dbReference type="PANTHER" id="PTHR46082:SF6">
    <property type="entry name" value="AAA+ ATPASE DOMAIN-CONTAINING PROTEIN-RELATED"/>
    <property type="match status" value="1"/>
</dbReference>
<dbReference type="PRINTS" id="PR00364">
    <property type="entry name" value="DISEASERSIST"/>
</dbReference>
<evidence type="ECO:0000313" key="2">
    <source>
        <dbReference type="EMBL" id="TDE58145.1"/>
    </source>
</evidence>